<dbReference type="InterPro" id="IPR036259">
    <property type="entry name" value="MFS_trans_sf"/>
</dbReference>
<feature type="transmembrane region" description="Helical" evidence="7">
    <location>
        <begin position="167"/>
        <end position="188"/>
    </location>
</feature>
<sequence>MTMRSFWADLPTEGRWLLSTVAIQTLGRGLTLPFTLIYLHEVRGFDLSLAGVLMALIAIAGLAVTGPAGALTDRVGARAVLLVGMASMILGNALLAFATTPAAAAVALVLVGINFGVSWPAFNALIAAIVQGALRQQYFGVNFALVNLGIGVGGVVGGLYADVSRPSTFTVIFLADAASMLVPAALLLGPLRHLHGRAEAPEDATTNPASYAQILREPAVRRLTIITFVAIFIGYGQFEAGFPGYVRAVAEVSTRSVGLAFAVNTAVIVLLQFTVLTRITGRRRTRVMLAMAAIWAAAWLLLGSTGAVAGTPLATAGVLGFMAVFALGETLLQPTVPAIANDLAADHTRGRYNAINAGAFQLGSITGPAAAGVLLDQGLAGLYVALMVAGCALIAVLTRGLERAIPATANGVPAEPSAGVP</sequence>
<dbReference type="PANTHER" id="PTHR23517">
    <property type="entry name" value="RESISTANCE PROTEIN MDTM, PUTATIVE-RELATED-RELATED"/>
    <property type="match status" value="1"/>
</dbReference>
<dbReference type="Gene3D" id="1.20.1250.20">
    <property type="entry name" value="MFS general substrate transporter like domains"/>
    <property type="match status" value="1"/>
</dbReference>
<dbReference type="Proteomes" id="UP001501821">
    <property type="component" value="Unassembled WGS sequence"/>
</dbReference>
<dbReference type="SUPFAM" id="SSF103473">
    <property type="entry name" value="MFS general substrate transporter"/>
    <property type="match status" value="1"/>
</dbReference>
<evidence type="ECO:0000313" key="10">
    <source>
        <dbReference type="Proteomes" id="UP001501821"/>
    </source>
</evidence>
<evidence type="ECO:0000256" key="3">
    <source>
        <dbReference type="ARBA" id="ARBA00022475"/>
    </source>
</evidence>
<feature type="transmembrane region" description="Helical" evidence="7">
    <location>
        <begin position="313"/>
        <end position="332"/>
    </location>
</feature>
<dbReference type="Pfam" id="PF07690">
    <property type="entry name" value="MFS_1"/>
    <property type="match status" value="1"/>
</dbReference>
<evidence type="ECO:0000256" key="1">
    <source>
        <dbReference type="ARBA" id="ARBA00004651"/>
    </source>
</evidence>
<feature type="transmembrane region" description="Helical" evidence="7">
    <location>
        <begin position="138"/>
        <end position="161"/>
    </location>
</feature>
<dbReference type="PANTHER" id="PTHR23517:SF2">
    <property type="entry name" value="MULTIDRUG RESISTANCE PROTEIN MDTH"/>
    <property type="match status" value="1"/>
</dbReference>
<proteinExistence type="predicted"/>
<dbReference type="InterPro" id="IPR011701">
    <property type="entry name" value="MFS"/>
</dbReference>
<evidence type="ECO:0000259" key="8">
    <source>
        <dbReference type="PROSITE" id="PS50850"/>
    </source>
</evidence>
<reference evidence="10" key="1">
    <citation type="journal article" date="2019" name="Int. J. Syst. Evol. Microbiol.">
        <title>The Global Catalogue of Microorganisms (GCM) 10K type strain sequencing project: providing services to taxonomists for standard genome sequencing and annotation.</title>
        <authorList>
            <consortium name="The Broad Institute Genomics Platform"/>
            <consortium name="The Broad Institute Genome Sequencing Center for Infectious Disease"/>
            <person name="Wu L."/>
            <person name="Ma J."/>
        </authorList>
    </citation>
    <scope>NUCLEOTIDE SEQUENCE [LARGE SCALE GENOMIC DNA]</scope>
    <source>
        <strain evidence="10">JCM 16953</strain>
    </source>
</reference>
<feature type="transmembrane region" description="Helical" evidence="7">
    <location>
        <begin position="47"/>
        <end position="72"/>
    </location>
</feature>
<feature type="domain" description="Major facilitator superfamily (MFS) profile" evidence="8">
    <location>
        <begin position="1"/>
        <end position="407"/>
    </location>
</feature>
<keyword evidence="10" id="KW-1185">Reference proteome</keyword>
<protein>
    <submittedName>
        <fullName evidence="9">MFS transporter</fullName>
    </submittedName>
</protein>
<evidence type="ECO:0000313" key="9">
    <source>
        <dbReference type="EMBL" id="GAA3820079.1"/>
    </source>
</evidence>
<name>A0ABP7IJI5_9ACTN</name>
<organism evidence="9 10">
    <name type="scientific">Nocardioides panacisoli</name>
    <dbReference type="NCBI Taxonomy" id="627624"/>
    <lineage>
        <taxon>Bacteria</taxon>
        <taxon>Bacillati</taxon>
        <taxon>Actinomycetota</taxon>
        <taxon>Actinomycetes</taxon>
        <taxon>Propionibacteriales</taxon>
        <taxon>Nocardioidaceae</taxon>
        <taxon>Nocardioides</taxon>
    </lineage>
</organism>
<evidence type="ECO:0000256" key="2">
    <source>
        <dbReference type="ARBA" id="ARBA00022448"/>
    </source>
</evidence>
<dbReference type="InterPro" id="IPR050171">
    <property type="entry name" value="MFS_Transporters"/>
</dbReference>
<feature type="transmembrane region" description="Helical" evidence="7">
    <location>
        <begin position="353"/>
        <end position="374"/>
    </location>
</feature>
<comment type="caution">
    <text evidence="9">The sequence shown here is derived from an EMBL/GenBank/DDBJ whole genome shotgun (WGS) entry which is preliminary data.</text>
</comment>
<feature type="transmembrane region" description="Helical" evidence="7">
    <location>
        <begin position="79"/>
        <end position="98"/>
    </location>
</feature>
<keyword evidence="3" id="KW-1003">Cell membrane</keyword>
<evidence type="ECO:0000256" key="7">
    <source>
        <dbReference type="SAM" id="Phobius"/>
    </source>
</evidence>
<evidence type="ECO:0000256" key="5">
    <source>
        <dbReference type="ARBA" id="ARBA00022989"/>
    </source>
</evidence>
<feature type="transmembrane region" description="Helical" evidence="7">
    <location>
        <begin position="288"/>
        <end position="307"/>
    </location>
</feature>
<evidence type="ECO:0000256" key="4">
    <source>
        <dbReference type="ARBA" id="ARBA00022692"/>
    </source>
</evidence>
<feature type="transmembrane region" description="Helical" evidence="7">
    <location>
        <begin position="380"/>
        <end position="398"/>
    </location>
</feature>
<dbReference type="PROSITE" id="PS50850">
    <property type="entry name" value="MFS"/>
    <property type="match status" value="1"/>
</dbReference>
<keyword evidence="4 7" id="KW-0812">Transmembrane</keyword>
<dbReference type="EMBL" id="BAABAH010000006">
    <property type="protein sequence ID" value="GAA3820079.1"/>
    <property type="molecule type" value="Genomic_DNA"/>
</dbReference>
<feature type="transmembrane region" description="Helical" evidence="7">
    <location>
        <begin position="258"/>
        <end position="276"/>
    </location>
</feature>
<accession>A0ABP7IJI5</accession>
<feature type="transmembrane region" description="Helical" evidence="7">
    <location>
        <begin position="104"/>
        <end position="126"/>
    </location>
</feature>
<keyword evidence="2" id="KW-0813">Transport</keyword>
<dbReference type="InterPro" id="IPR020846">
    <property type="entry name" value="MFS_dom"/>
</dbReference>
<keyword evidence="5 7" id="KW-1133">Transmembrane helix</keyword>
<feature type="transmembrane region" description="Helical" evidence="7">
    <location>
        <begin position="219"/>
        <end position="238"/>
    </location>
</feature>
<gene>
    <name evidence="9" type="ORF">GCM10022242_22230</name>
</gene>
<keyword evidence="6 7" id="KW-0472">Membrane</keyword>
<evidence type="ECO:0000256" key="6">
    <source>
        <dbReference type="ARBA" id="ARBA00023136"/>
    </source>
</evidence>
<comment type="subcellular location">
    <subcellularLocation>
        <location evidence="1">Cell membrane</location>
        <topology evidence="1">Multi-pass membrane protein</topology>
    </subcellularLocation>
</comment>